<dbReference type="InterPro" id="IPR010920">
    <property type="entry name" value="LSM_dom_sf"/>
</dbReference>
<dbReference type="InterPro" id="IPR011014">
    <property type="entry name" value="MscS_channel_TM-2"/>
</dbReference>
<comment type="subcellular location">
    <subcellularLocation>
        <location evidence="1">Cell membrane</location>
        <topology evidence="1">Multi-pass membrane protein</topology>
    </subcellularLocation>
</comment>
<comment type="caution">
    <text evidence="12">The sequence shown here is derived from an EMBL/GenBank/DDBJ whole genome shotgun (WGS) entry which is preliminary data.</text>
</comment>
<feature type="transmembrane region" description="Helical" evidence="7">
    <location>
        <begin position="318"/>
        <end position="338"/>
    </location>
</feature>
<feature type="chain" id="PRO_5045767183" evidence="8">
    <location>
        <begin position="20"/>
        <end position="652"/>
    </location>
</feature>
<evidence type="ECO:0000256" key="1">
    <source>
        <dbReference type="ARBA" id="ARBA00004651"/>
    </source>
</evidence>
<feature type="transmembrane region" description="Helical" evidence="7">
    <location>
        <begin position="107"/>
        <end position="128"/>
    </location>
</feature>
<name>A0ABV0M9A8_9HYPH</name>
<feature type="transmembrane region" description="Helical" evidence="7">
    <location>
        <begin position="433"/>
        <end position="455"/>
    </location>
</feature>
<feature type="transmembrane region" description="Helical" evidence="7">
    <location>
        <begin position="255"/>
        <end position="272"/>
    </location>
</feature>
<feature type="signal peptide" evidence="8">
    <location>
        <begin position="1"/>
        <end position="19"/>
    </location>
</feature>
<reference evidence="12 13" key="1">
    <citation type="submission" date="2024-05" db="EMBL/GenBank/DDBJ databases">
        <title>Neorhizobium sp. Rsf11, a plant growth promoting and heavy metal resistant PAH-degrader.</title>
        <authorList>
            <person name="Golubev S.N."/>
            <person name="Muratova A.Y."/>
            <person name="Markelova M.I."/>
        </authorList>
    </citation>
    <scope>NUCLEOTIDE SEQUENCE [LARGE SCALE GENOMIC DNA]</scope>
    <source>
        <strain evidence="12 13">Rsf11</strain>
    </source>
</reference>
<dbReference type="InterPro" id="IPR045276">
    <property type="entry name" value="YbiO_bact"/>
</dbReference>
<dbReference type="InterPro" id="IPR049142">
    <property type="entry name" value="MS_channel_1st"/>
</dbReference>
<evidence type="ECO:0000259" key="9">
    <source>
        <dbReference type="Pfam" id="PF00924"/>
    </source>
</evidence>
<feature type="transmembrane region" description="Helical" evidence="7">
    <location>
        <begin position="408"/>
        <end position="427"/>
    </location>
</feature>
<dbReference type="InterPro" id="IPR011066">
    <property type="entry name" value="MscS_channel_C_sf"/>
</dbReference>
<feature type="transmembrane region" description="Helical" evidence="7">
    <location>
        <begin position="229"/>
        <end position="248"/>
    </location>
</feature>
<evidence type="ECO:0000313" key="13">
    <source>
        <dbReference type="Proteomes" id="UP001496627"/>
    </source>
</evidence>
<feature type="domain" description="Mechanosensitive ion channel transmembrane helices 2/3" evidence="11">
    <location>
        <begin position="417"/>
        <end position="452"/>
    </location>
</feature>
<comment type="similarity">
    <text evidence="2">Belongs to the MscS (TC 1.A.23) family.</text>
</comment>
<dbReference type="InterPro" id="IPR049278">
    <property type="entry name" value="MS_channel_C"/>
</dbReference>
<evidence type="ECO:0000259" key="10">
    <source>
        <dbReference type="Pfam" id="PF21082"/>
    </source>
</evidence>
<evidence type="ECO:0000256" key="6">
    <source>
        <dbReference type="ARBA" id="ARBA00023136"/>
    </source>
</evidence>
<dbReference type="Pfam" id="PF21082">
    <property type="entry name" value="MS_channel_3rd"/>
    <property type="match status" value="1"/>
</dbReference>
<feature type="transmembrane region" description="Helical" evidence="7">
    <location>
        <begin position="203"/>
        <end position="223"/>
    </location>
</feature>
<dbReference type="SUPFAM" id="SSF82861">
    <property type="entry name" value="Mechanosensitive channel protein MscS (YggB), transmembrane region"/>
    <property type="match status" value="1"/>
</dbReference>
<feature type="transmembrane region" description="Helical" evidence="7">
    <location>
        <begin position="350"/>
        <end position="371"/>
    </location>
</feature>
<dbReference type="EMBL" id="JBEAAL010000025">
    <property type="protein sequence ID" value="MEQ1408342.1"/>
    <property type="molecule type" value="Genomic_DNA"/>
</dbReference>
<dbReference type="InterPro" id="IPR006685">
    <property type="entry name" value="MscS_channel_2nd"/>
</dbReference>
<dbReference type="Pfam" id="PF00924">
    <property type="entry name" value="MS_channel_2nd"/>
    <property type="match status" value="1"/>
</dbReference>
<keyword evidence="6 7" id="KW-0472">Membrane</keyword>
<keyword evidence="4 7" id="KW-0812">Transmembrane</keyword>
<feature type="domain" description="Mechanosensitive ion channel MscS" evidence="9">
    <location>
        <begin position="453"/>
        <end position="518"/>
    </location>
</feature>
<dbReference type="InterPro" id="IPR023408">
    <property type="entry name" value="MscS_beta-dom_sf"/>
</dbReference>
<keyword evidence="13" id="KW-1185">Reference proteome</keyword>
<sequence>MKWLIALFLALLLAWPSLAQTPPQQKIDDLVRLLQDPEIRTWLENGAPRPAGATAAAATVNGPSSDLAAWESSTRARLDQTLAAFPRIPSEISAAAVRIREDAVSSGYAPVFIILAGLLALGLAAEWIYRRTQRFSNLVIRELAPVAVFAITMAIVFFAFNWPPLVRVVLLAYISAFVLYRVGSVLIALALVEQPASRVRAHIILGIAAFAMATVLAGGYTGVDPAVSDAVSLGFSVLVLVLASEAVWSSRHIPVSRKILLTAFLVIVWMFWCLDLKGLFWLSLYALLLPEALRAVGRAAASLSPADPHSLRGVLIVRGARALAVAAALGWLALVWQFNPDSLGHMNPTVAAIFYGLLKSVVVLLIADLAWQIAKTWIDRSMAAAEQSGGMSPAEAARRARFRTLLPIFRHALAAMVIVMTGLIVLSELGVEIGPLLAGAGVFGVALGFGSQTLVKDVISGIFYMLDDAFRVGEYIQASSYKGTVEGFSLRSVRLRHHRGPVYTVPFGELGAVQNMSRDWAVVKFIISVAYDTDVAQVKKLTKAVGKELQKDPEFEPLIIETLKMKGVEKFGDYGIDLSFGMMLKPSQFQSMIRRRAYAMIREAFQQNGISFAHPMVQVGGEEKDGAAAAMALRSQQIQTAAAEGVNASPQS</sequence>
<organism evidence="12 13">
    <name type="scientific">Neorhizobium phenanthreniclasticum</name>
    <dbReference type="NCBI Taxonomy" id="3157917"/>
    <lineage>
        <taxon>Bacteria</taxon>
        <taxon>Pseudomonadati</taxon>
        <taxon>Pseudomonadota</taxon>
        <taxon>Alphaproteobacteria</taxon>
        <taxon>Hyphomicrobiales</taxon>
        <taxon>Rhizobiaceae</taxon>
        <taxon>Rhizobium/Agrobacterium group</taxon>
        <taxon>Neorhizobium</taxon>
    </lineage>
</organism>
<protein>
    <submittedName>
        <fullName evidence="12">Mechanosensitive ion channel family protein</fullName>
    </submittedName>
</protein>
<dbReference type="SUPFAM" id="SSF82689">
    <property type="entry name" value="Mechanosensitive channel protein MscS (YggB), C-terminal domain"/>
    <property type="match status" value="1"/>
</dbReference>
<dbReference type="Pfam" id="PF21088">
    <property type="entry name" value="MS_channel_1st"/>
    <property type="match status" value="1"/>
</dbReference>
<evidence type="ECO:0000256" key="4">
    <source>
        <dbReference type="ARBA" id="ARBA00022692"/>
    </source>
</evidence>
<gene>
    <name evidence="12" type="ORF">ABK249_25760</name>
</gene>
<dbReference type="RefSeq" id="WP_227705835.1">
    <property type="nucleotide sequence ID" value="NZ_JBEAAL010000025.1"/>
</dbReference>
<evidence type="ECO:0000256" key="3">
    <source>
        <dbReference type="ARBA" id="ARBA00022475"/>
    </source>
</evidence>
<evidence type="ECO:0000256" key="2">
    <source>
        <dbReference type="ARBA" id="ARBA00008017"/>
    </source>
</evidence>
<evidence type="ECO:0000256" key="5">
    <source>
        <dbReference type="ARBA" id="ARBA00022989"/>
    </source>
</evidence>
<dbReference type="Gene3D" id="3.30.70.100">
    <property type="match status" value="1"/>
</dbReference>
<feature type="transmembrane region" description="Helical" evidence="7">
    <location>
        <begin position="168"/>
        <end position="191"/>
    </location>
</feature>
<feature type="domain" description="Mechanosensitive ion channel MscS C-terminal" evidence="10">
    <location>
        <begin position="523"/>
        <end position="612"/>
    </location>
</feature>
<feature type="transmembrane region" description="Helical" evidence="7">
    <location>
        <begin position="140"/>
        <end position="162"/>
    </location>
</feature>
<dbReference type="Gene3D" id="2.30.30.60">
    <property type="match status" value="1"/>
</dbReference>
<evidence type="ECO:0000256" key="8">
    <source>
        <dbReference type="SAM" id="SignalP"/>
    </source>
</evidence>
<keyword evidence="3" id="KW-1003">Cell membrane</keyword>
<dbReference type="Gene3D" id="1.10.287.1260">
    <property type="match status" value="1"/>
</dbReference>
<dbReference type="SUPFAM" id="SSF50182">
    <property type="entry name" value="Sm-like ribonucleoproteins"/>
    <property type="match status" value="1"/>
</dbReference>
<evidence type="ECO:0000259" key="11">
    <source>
        <dbReference type="Pfam" id="PF21088"/>
    </source>
</evidence>
<keyword evidence="5 7" id="KW-1133">Transmembrane helix</keyword>
<evidence type="ECO:0000313" key="12">
    <source>
        <dbReference type="EMBL" id="MEQ1408342.1"/>
    </source>
</evidence>
<dbReference type="Proteomes" id="UP001496627">
    <property type="component" value="Unassembled WGS sequence"/>
</dbReference>
<dbReference type="PANTHER" id="PTHR30460">
    <property type="entry name" value="MODERATE CONDUCTANCE MECHANOSENSITIVE CHANNEL YBIO"/>
    <property type="match status" value="1"/>
</dbReference>
<proteinExistence type="inferred from homology"/>
<accession>A0ABV0M9A8</accession>
<keyword evidence="8" id="KW-0732">Signal</keyword>
<dbReference type="PANTHER" id="PTHR30460:SF0">
    <property type="entry name" value="MODERATE CONDUCTANCE MECHANOSENSITIVE CHANNEL YBIO"/>
    <property type="match status" value="1"/>
</dbReference>
<evidence type="ECO:0000256" key="7">
    <source>
        <dbReference type="SAM" id="Phobius"/>
    </source>
</evidence>